<gene>
    <name evidence="5" type="ORF">SLS59_006787</name>
</gene>
<feature type="compositionally biased region" description="Polar residues" evidence="2">
    <location>
        <begin position="1014"/>
        <end position="1033"/>
    </location>
</feature>
<feature type="coiled-coil region" evidence="1">
    <location>
        <begin position="702"/>
        <end position="760"/>
    </location>
</feature>
<feature type="compositionally biased region" description="Basic and acidic residues" evidence="2">
    <location>
        <begin position="184"/>
        <end position="207"/>
    </location>
</feature>
<feature type="compositionally biased region" description="Low complexity" evidence="2">
    <location>
        <begin position="952"/>
        <end position="979"/>
    </location>
</feature>
<protein>
    <submittedName>
        <fullName evidence="5">Uncharacterized protein</fullName>
    </submittedName>
</protein>
<dbReference type="Gene3D" id="3.15.10.10">
    <property type="entry name" value="Bactericidal permeability-increasing protein, domain 1"/>
    <property type="match status" value="1"/>
</dbReference>
<dbReference type="Pfam" id="PF14613">
    <property type="entry name" value="HAM1_C"/>
    <property type="match status" value="1"/>
</dbReference>
<feature type="domain" description="HAM1-like C-terminal" evidence="3">
    <location>
        <begin position="658"/>
        <end position="820"/>
    </location>
</feature>
<evidence type="ECO:0000256" key="1">
    <source>
        <dbReference type="SAM" id="Coils"/>
    </source>
</evidence>
<accession>A0ABR3R281</accession>
<evidence type="ECO:0000313" key="6">
    <source>
        <dbReference type="Proteomes" id="UP001521222"/>
    </source>
</evidence>
<keyword evidence="6" id="KW-1185">Reference proteome</keyword>
<evidence type="ECO:0000259" key="4">
    <source>
        <dbReference type="Pfam" id="PF19343"/>
    </source>
</evidence>
<dbReference type="InterPro" id="IPR027842">
    <property type="entry name" value="HAM1-like_C"/>
</dbReference>
<dbReference type="Pfam" id="PF19343">
    <property type="entry name" value="HAM1_N"/>
    <property type="match status" value="1"/>
</dbReference>
<dbReference type="Proteomes" id="UP001521222">
    <property type="component" value="Unassembled WGS sequence"/>
</dbReference>
<evidence type="ECO:0000256" key="2">
    <source>
        <dbReference type="SAM" id="MobiDB-lite"/>
    </source>
</evidence>
<dbReference type="SUPFAM" id="SSF55394">
    <property type="entry name" value="Bactericidal permeability-increasing protein, BPI"/>
    <property type="match status" value="1"/>
</dbReference>
<reference evidence="5 6" key="1">
    <citation type="submission" date="2024-02" db="EMBL/GenBank/DDBJ databases">
        <title>De novo assembly and annotation of 12 fungi associated with fruit tree decline syndrome in Ontario, Canada.</title>
        <authorList>
            <person name="Sulman M."/>
            <person name="Ellouze W."/>
            <person name="Ilyukhin E."/>
        </authorList>
    </citation>
    <scope>NUCLEOTIDE SEQUENCE [LARGE SCALE GENOMIC DNA]</scope>
    <source>
        <strain evidence="5 6">M97-236</strain>
    </source>
</reference>
<sequence length="1033" mass="112859">MSTGKAVNRPVDVKQKEADVNNKLQLYGIFQAFANGKVPSNKQIDIALNSALASKSLASPSKKLSTEGQQLVGDLRKVIEQAKILLLTKNEGNLIQDFIWNAEQISGGNQTLPGAPVDKNTAKQHGNEALDGLRTLGTLLISNGQFRKLLSDATTLLRDIAGDAAQNTANKVKPSEDQLNQIDRPAEDNTWHENPDLSRGNLKETLRQKVPVGKQDVKQAAGDANQAAHPDGSRDPRDTAQLGAHEGRTGANTGLNAQGGLEAGKQQLSAKIPEEDKEKARARRDQLNNYLKGKMPQERREQTIWRLKKMVVEVQGHQDYQRAIETLLSLAERYAGHGKSLGQQSAGTVQGAHQEDDALTRAEADIKVRILGFKKENKHWLTNIKTLLERFANSTSADDLIDSINQIYRDADNDPELKGWFRHLNQYIHKCLQQQGYILEDRSTEEWNQIYDQGHELLRGRYRGHTDRIADEFKFIGEQFDADEQNRQFGQAVNKLFLDLGNDENGKTTFKPHLVKDLTDVILPGLFESVQYVPIPRIEYSDPMVDAIVENLVIESDNLAPNVMEFGSDNYWRWGRKSITNKNKNKVMLSVSGVQMDLRDVSYYLKKKQGFPSITDKGVMDIFMGGSGFSFKVELETADKAREHAQTHFFKVTKVETDIQNLSIKLKKSNHKLLFNMFKPLLLKVMRPVIQKVLEKQIKDSVNQLDGTLYEIKKEADRAEAEAKRNPDPQNLQNMYQRYASAAQNRVMQGKQKKEQLKEKTQDKEFNVAVTQHDSIFKNIQLPGGISTKATEYKELAAKGDKWESPIFSIGSARETSSLPQIAKVTRKPHGRSEGYQSTTSRTGTGSGLGSSGQYDGAGAGYGNQGYGNQGLSSGQGLTGSNTGYGNQGLSTGQGLGAGAGLAAGSGLAAGQGLPDRSGLGHQSGQIGSGPGHSGLAQGHQVGGQSGAYPTGLNQQQLGGTGEGLYNTSHSSTHPTSTTGQFANQVDNAFDSATGHGHGGGVASTTGPGAPPQGDTQFHTSFGDQNPVFQGRV</sequence>
<dbReference type="PANTHER" id="PTHR31138">
    <property type="entry name" value="CHROMOSOME 19, WHOLE GENOME SHOTGUN SEQUENCE"/>
    <property type="match status" value="1"/>
</dbReference>
<organism evidence="5 6">
    <name type="scientific">Nothophoma quercina</name>
    <dbReference type="NCBI Taxonomy" id="749835"/>
    <lineage>
        <taxon>Eukaryota</taxon>
        <taxon>Fungi</taxon>
        <taxon>Dikarya</taxon>
        <taxon>Ascomycota</taxon>
        <taxon>Pezizomycotina</taxon>
        <taxon>Dothideomycetes</taxon>
        <taxon>Pleosporomycetidae</taxon>
        <taxon>Pleosporales</taxon>
        <taxon>Pleosporineae</taxon>
        <taxon>Didymellaceae</taxon>
        <taxon>Nothophoma</taxon>
    </lineage>
</organism>
<evidence type="ECO:0000259" key="3">
    <source>
        <dbReference type="Pfam" id="PF14613"/>
    </source>
</evidence>
<dbReference type="InterPro" id="IPR045967">
    <property type="entry name" value="HAM1-like_N"/>
</dbReference>
<keyword evidence="1" id="KW-0175">Coiled coil</keyword>
<dbReference type="PANTHER" id="PTHR31138:SF1">
    <property type="entry name" value="PDZ DOMAIN-CONTAINING PROTEIN"/>
    <property type="match status" value="1"/>
</dbReference>
<comment type="caution">
    <text evidence="5">The sequence shown here is derived from an EMBL/GenBank/DDBJ whole genome shotgun (WGS) entry which is preliminary data.</text>
</comment>
<name>A0ABR3R281_9PLEO</name>
<evidence type="ECO:0000313" key="5">
    <source>
        <dbReference type="EMBL" id="KAL1598500.1"/>
    </source>
</evidence>
<feature type="region of interest" description="Disordered" evidence="2">
    <location>
        <begin position="167"/>
        <end position="281"/>
    </location>
</feature>
<feature type="compositionally biased region" description="Basic and acidic residues" evidence="2">
    <location>
        <begin position="272"/>
        <end position="281"/>
    </location>
</feature>
<proteinExistence type="predicted"/>
<feature type="region of interest" description="Disordered" evidence="2">
    <location>
        <begin position="819"/>
        <end position="852"/>
    </location>
</feature>
<feature type="domain" description="HAM1-like N-terminal" evidence="4">
    <location>
        <begin position="5"/>
        <end position="641"/>
    </location>
</feature>
<dbReference type="EMBL" id="JAKIXB020000022">
    <property type="protein sequence ID" value="KAL1598500.1"/>
    <property type="molecule type" value="Genomic_DNA"/>
</dbReference>
<feature type="region of interest" description="Disordered" evidence="2">
    <location>
        <begin position="912"/>
        <end position="1033"/>
    </location>
</feature>
<dbReference type="InterPro" id="IPR017943">
    <property type="entry name" value="Bactericidal_perm-incr_a/b_dom"/>
</dbReference>